<evidence type="ECO:0000313" key="2">
    <source>
        <dbReference type="EMBL" id="GIY35534.1"/>
    </source>
</evidence>
<organism evidence="2 3">
    <name type="scientific">Caerostris extrusa</name>
    <name type="common">Bark spider</name>
    <name type="synonym">Caerostris bankana</name>
    <dbReference type="NCBI Taxonomy" id="172846"/>
    <lineage>
        <taxon>Eukaryota</taxon>
        <taxon>Metazoa</taxon>
        <taxon>Ecdysozoa</taxon>
        <taxon>Arthropoda</taxon>
        <taxon>Chelicerata</taxon>
        <taxon>Arachnida</taxon>
        <taxon>Araneae</taxon>
        <taxon>Araneomorphae</taxon>
        <taxon>Entelegynae</taxon>
        <taxon>Araneoidea</taxon>
        <taxon>Araneidae</taxon>
        <taxon>Caerostris</taxon>
    </lineage>
</organism>
<evidence type="ECO:0000256" key="1">
    <source>
        <dbReference type="SAM" id="MobiDB-lite"/>
    </source>
</evidence>
<comment type="caution">
    <text evidence="2">The sequence shown here is derived from an EMBL/GenBank/DDBJ whole genome shotgun (WGS) entry which is preliminary data.</text>
</comment>
<reference evidence="2 3" key="1">
    <citation type="submission" date="2021-06" db="EMBL/GenBank/DDBJ databases">
        <title>Caerostris extrusa draft genome.</title>
        <authorList>
            <person name="Kono N."/>
            <person name="Arakawa K."/>
        </authorList>
    </citation>
    <scope>NUCLEOTIDE SEQUENCE [LARGE SCALE GENOMIC DNA]</scope>
</reference>
<protein>
    <submittedName>
        <fullName evidence="2">Uncharacterized protein</fullName>
    </submittedName>
</protein>
<dbReference type="EMBL" id="BPLR01009925">
    <property type="protein sequence ID" value="GIY35534.1"/>
    <property type="molecule type" value="Genomic_DNA"/>
</dbReference>
<dbReference type="Proteomes" id="UP001054945">
    <property type="component" value="Unassembled WGS sequence"/>
</dbReference>
<proteinExistence type="predicted"/>
<feature type="region of interest" description="Disordered" evidence="1">
    <location>
        <begin position="1"/>
        <end position="87"/>
    </location>
</feature>
<dbReference type="AlphaFoldDB" id="A0AAV4SQE5"/>
<sequence length="87" mass="10132">MPLNEEAMPCKNLLSKEPQKRQEDIRSESSEDRQTKLETIGERRAKETEHQVQLSLERNHSCQTRQRNNVKENGNICGNGTKELNRL</sequence>
<keyword evidence="3" id="KW-1185">Reference proteome</keyword>
<evidence type="ECO:0000313" key="3">
    <source>
        <dbReference type="Proteomes" id="UP001054945"/>
    </source>
</evidence>
<name>A0AAV4SQE5_CAEEX</name>
<feature type="compositionally biased region" description="Basic and acidic residues" evidence="1">
    <location>
        <begin position="17"/>
        <end position="50"/>
    </location>
</feature>
<accession>A0AAV4SQE5</accession>
<feature type="compositionally biased region" description="Polar residues" evidence="1">
    <location>
        <begin position="51"/>
        <end position="67"/>
    </location>
</feature>
<gene>
    <name evidence="2" type="ORF">CEXT_411101</name>
</gene>